<dbReference type="Proteomes" id="UP000029964">
    <property type="component" value="Unassembled WGS sequence"/>
</dbReference>
<dbReference type="GO" id="GO:0016746">
    <property type="term" value="F:acyltransferase activity"/>
    <property type="evidence" value="ECO:0007669"/>
    <property type="project" value="UniProtKB-KW"/>
</dbReference>
<comment type="caution">
    <text evidence="7">The sequence shown here is derived from an EMBL/GenBank/DDBJ whole genome shotgun (WGS) entry which is preliminary data.</text>
</comment>
<dbReference type="PANTHER" id="PTHR10983:SF16">
    <property type="entry name" value="LYSOCARDIOLIPIN ACYLTRANSFERASE 1"/>
    <property type="match status" value="1"/>
</dbReference>
<evidence type="ECO:0000256" key="2">
    <source>
        <dbReference type="ARBA" id="ARBA00022679"/>
    </source>
</evidence>
<dbReference type="Pfam" id="PF16076">
    <property type="entry name" value="Acyltransf_C"/>
    <property type="match status" value="1"/>
</dbReference>
<keyword evidence="3 7" id="KW-0012">Acyltransferase</keyword>
<dbReference type="AlphaFoldDB" id="A0A086T3Z3"/>
<accession>A0A086T3Z3</accession>
<sequence length="414" mass="47544">MTQPKSDTSVAPPDAAELGAKPAKEDVKTHHPSGKQSYGTTMQLLRALAFCIYFNGCCIIIHLTQLVGSPLYFVNREWYYAYMAMTKRYFAIVTSLMTHIWGPTTIRISGDESVAGQIRPTEDGGVECNFPERMVLIANHQIYTDWLYLWWVAYTNRPGLHGHLYIILKESLKYIPVVGWGMMFYGFIFMSRKMATDQPRLSYRLRKLRQEKTGPGGKTYFDPMWLLLFPEGTNLSGNGRRKSAAWAKKQNIRDPEHLLLPRSTGMFFCLQELKGTVDYVYDCTVAYEGVPRGKYGEELFGLASTYFQGRPPKSVNLYWRCFRVADIPLDDQDKFDLWLREEWYKKDALMEQYLTTGRFPAMAGGAADFDFVQTEVKTRHPWEILQVFTVVGLCGLVWNNVRKAWQVAAKLVGL</sequence>
<name>A0A086T3Z3_HAPC1</name>
<dbReference type="CDD" id="cd07990">
    <property type="entry name" value="LPLAT_LCLAT1-like"/>
    <property type="match status" value="1"/>
</dbReference>
<dbReference type="InterPro" id="IPR002123">
    <property type="entry name" value="Plipid/glycerol_acylTrfase"/>
</dbReference>
<dbReference type="GO" id="GO:0005783">
    <property type="term" value="C:endoplasmic reticulum"/>
    <property type="evidence" value="ECO:0007669"/>
    <property type="project" value="TreeGrafter"/>
</dbReference>
<keyword evidence="2 7" id="KW-0808">Transferase</keyword>
<gene>
    <name evidence="7" type="ORF">ACRE_051420</name>
</gene>
<evidence type="ECO:0000313" key="8">
    <source>
        <dbReference type="Proteomes" id="UP000029964"/>
    </source>
</evidence>
<dbReference type="Pfam" id="PF01553">
    <property type="entry name" value="Acyltransferase"/>
    <property type="match status" value="1"/>
</dbReference>
<comment type="similarity">
    <text evidence="1">Belongs to the 1-acyl-sn-glycerol-3-phosphate acyltransferase family.</text>
</comment>
<reference evidence="8" key="1">
    <citation type="journal article" date="2014" name="Genome Announc.">
        <title>Genome sequence and annotation of Acremonium chrysogenum, producer of the beta-lactam antibiotic cephalosporin C.</title>
        <authorList>
            <person name="Terfehr D."/>
            <person name="Dahlmann T.A."/>
            <person name="Specht T."/>
            <person name="Zadra I."/>
            <person name="Kuernsteiner H."/>
            <person name="Kueck U."/>
        </authorList>
    </citation>
    <scope>NUCLEOTIDE SEQUENCE [LARGE SCALE GENOMIC DNA]</scope>
    <source>
        <strain evidence="8">ATCC 11550 / CBS 779.69 / DSM 880 / IAM 14645 / JCM 23072 / IMI 49137</strain>
    </source>
</reference>
<evidence type="ECO:0000313" key="7">
    <source>
        <dbReference type="EMBL" id="KFH44075.1"/>
    </source>
</evidence>
<keyword evidence="5" id="KW-1133">Transmembrane helix</keyword>
<feature type="transmembrane region" description="Helical" evidence="5">
    <location>
        <begin position="44"/>
        <end position="63"/>
    </location>
</feature>
<dbReference type="InterPro" id="IPR032098">
    <property type="entry name" value="Acyltransf_C"/>
</dbReference>
<keyword evidence="5" id="KW-0812">Transmembrane</keyword>
<dbReference type="SMART" id="SM00563">
    <property type="entry name" value="PlsC"/>
    <property type="match status" value="1"/>
</dbReference>
<dbReference type="OrthoDB" id="189226at2759"/>
<proteinExistence type="inferred from homology"/>
<feature type="domain" description="Phospholipid/glycerol acyltransferase" evidence="6">
    <location>
        <begin position="134"/>
        <end position="267"/>
    </location>
</feature>
<evidence type="ECO:0000259" key="6">
    <source>
        <dbReference type="SMART" id="SM00563"/>
    </source>
</evidence>
<evidence type="ECO:0000256" key="1">
    <source>
        <dbReference type="ARBA" id="ARBA00008655"/>
    </source>
</evidence>
<evidence type="ECO:0000256" key="4">
    <source>
        <dbReference type="SAM" id="MobiDB-lite"/>
    </source>
</evidence>
<dbReference type="HOGENOM" id="CLU_041844_3_2_1"/>
<keyword evidence="5" id="KW-0472">Membrane</keyword>
<dbReference type="EMBL" id="JPKY01000055">
    <property type="protein sequence ID" value="KFH44075.1"/>
    <property type="molecule type" value="Genomic_DNA"/>
</dbReference>
<protein>
    <submittedName>
        <fullName evidence="7">Putative acyltransferase-like protein</fullName>
    </submittedName>
</protein>
<dbReference type="GO" id="GO:0036149">
    <property type="term" value="P:phosphatidylinositol acyl-chain remodeling"/>
    <property type="evidence" value="ECO:0007669"/>
    <property type="project" value="TreeGrafter"/>
</dbReference>
<keyword evidence="8" id="KW-1185">Reference proteome</keyword>
<evidence type="ECO:0000256" key="5">
    <source>
        <dbReference type="SAM" id="Phobius"/>
    </source>
</evidence>
<dbReference type="STRING" id="857340.A0A086T3Z3"/>
<dbReference type="SUPFAM" id="SSF69593">
    <property type="entry name" value="Glycerol-3-phosphate (1)-acyltransferase"/>
    <property type="match status" value="1"/>
</dbReference>
<organism evidence="7 8">
    <name type="scientific">Hapsidospora chrysogenum (strain ATCC 11550 / CBS 779.69 / DSM 880 / IAM 14645 / JCM 23072 / IMI 49137)</name>
    <name type="common">Acremonium chrysogenum</name>
    <dbReference type="NCBI Taxonomy" id="857340"/>
    <lineage>
        <taxon>Eukaryota</taxon>
        <taxon>Fungi</taxon>
        <taxon>Dikarya</taxon>
        <taxon>Ascomycota</taxon>
        <taxon>Pezizomycotina</taxon>
        <taxon>Sordariomycetes</taxon>
        <taxon>Hypocreomycetidae</taxon>
        <taxon>Hypocreales</taxon>
        <taxon>Bionectriaceae</taxon>
        <taxon>Hapsidospora</taxon>
    </lineage>
</organism>
<feature type="region of interest" description="Disordered" evidence="4">
    <location>
        <begin position="1"/>
        <end position="35"/>
    </location>
</feature>
<evidence type="ECO:0000256" key="3">
    <source>
        <dbReference type="ARBA" id="ARBA00023315"/>
    </source>
</evidence>
<dbReference type="PANTHER" id="PTHR10983">
    <property type="entry name" value="1-ACYLGLYCEROL-3-PHOSPHATE ACYLTRANSFERASE-RELATED"/>
    <property type="match status" value="1"/>
</dbReference>